<dbReference type="AlphaFoldDB" id="A0A7G2C3K0"/>
<keyword evidence="6" id="KW-1185">Reference proteome</keyword>
<evidence type="ECO:0000313" key="6">
    <source>
        <dbReference type="Proteomes" id="UP000515908"/>
    </source>
</evidence>
<evidence type="ECO:0000313" key="5">
    <source>
        <dbReference type="EMBL" id="CAD2213313.1"/>
    </source>
</evidence>
<evidence type="ECO:0000256" key="1">
    <source>
        <dbReference type="ARBA" id="ARBA00022603"/>
    </source>
</evidence>
<evidence type="ECO:0000256" key="3">
    <source>
        <dbReference type="ARBA" id="ARBA00022691"/>
    </source>
</evidence>
<sequence>MAKCIPTWSYDEAFYKTLLRGSPMEIVTDPLKGKGVVATRDIEEGETVHVETALCCAQNFDGMQNGLRICAYCLRDLESTVVHAHRATGSSKLAKCLPFANLIEPVEPAPCRYYKEGCGELYCSARCRDSAWEHHHAVLCHGFMNEAQRAAYDRLFEVEWEQDGVDYSDTVTLTLRIVTQVIARHRLGQLNMTDAFSPFAQLIKLPLEKFHFAYLLVEKVIDTREEMLAFYKQTKEDPSQLPGVKKARTPDRTKTQLVTLFAELLHGMLAMTEEERTFFTPSRVSEVMGAVLLNSQDRSPPCSYEQLETALSNVPGGEAMLAEWTALVTQVAGKETLDQLETGTRGQGIYAAGCLFNHSCDPNLQVSYSYTNDETLHVTALRDINKGEELCISYIEETMPYLTRQQHLYEHYFFECGCPTCVEEAEEEES</sequence>
<dbReference type="CDD" id="cd20071">
    <property type="entry name" value="SET_SMYD"/>
    <property type="match status" value="1"/>
</dbReference>
<dbReference type="VEuPathDB" id="TriTrypDB:ADEAN_000075400"/>
<dbReference type="InterPro" id="IPR046341">
    <property type="entry name" value="SET_dom_sf"/>
</dbReference>
<organism evidence="5 6">
    <name type="scientific">Angomonas deanei</name>
    <dbReference type="NCBI Taxonomy" id="59799"/>
    <lineage>
        <taxon>Eukaryota</taxon>
        <taxon>Discoba</taxon>
        <taxon>Euglenozoa</taxon>
        <taxon>Kinetoplastea</taxon>
        <taxon>Metakinetoplastina</taxon>
        <taxon>Trypanosomatida</taxon>
        <taxon>Trypanosomatidae</taxon>
        <taxon>Strigomonadinae</taxon>
        <taxon>Angomonas</taxon>
    </lineage>
</organism>
<protein>
    <submittedName>
        <fullName evidence="5">SET domain containing protein, putative</fullName>
    </submittedName>
</protein>
<dbReference type="Pfam" id="PF00856">
    <property type="entry name" value="SET"/>
    <property type="match status" value="1"/>
</dbReference>
<dbReference type="Proteomes" id="UP000515908">
    <property type="component" value="Chromosome 01"/>
</dbReference>
<dbReference type="EMBL" id="LR877145">
    <property type="protein sequence ID" value="CAD2213313.1"/>
    <property type="molecule type" value="Genomic_DNA"/>
</dbReference>
<dbReference type="OrthoDB" id="438641at2759"/>
<proteinExistence type="predicted"/>
<keyword evidence="2" id="KW-0808">Transferase</keyword>
<evidence type="ECO:0000259" key="4">
    <source>
        <dbReference type="PROSITE" id="PS50280"/>
    </source>
</evidence>
<dbReference type="InterPro" id="IPR001214">
    <property type="entry name" value="SET_dom"/>
</dbReference>
<dbReference type="PROSITE" id="PS50280">
    <property type="entry name" value="SET"/>
    <property type="match status" value="1"/>
</dbReference>
<keyword evidence="1" id="KW-0489">Methyltransferase</keyword>
<dbReference type="PANTHER" id="PTHR46402">
    <property type="entry name" value="SET AND MYND DOMAIN-CONTAINING PROTEIN 5"/>
    <property type="match status" value="1"/>
</dbReference>
<name>A0A7G2C3K0_9TRYP</name>
<accession>A0A7G2C3K0</accession>
<dbReference type="GO" id="GO:0045814">
    <property type="term" value="P:negative regulation of gene expression, epigenetic"/>
    <property type="evidence" value="ECO:0007669"/>
    <property type="project" value="TreeGrafter"/>
</dbReference>
<dbReference type="GO" id="GO:0032259">
    <property type="term" value="P:methylation"/>
    <property type="evidence" value="ECO:0007669"/>
    <property type="project" value="UniProtKB-KW"/>
</dbReference>
<evidence type="ECO:0000256" key="2">
    <source>
        <dbReference type="ARBA" id="ARBA00022679"/>
    </source>
</evidence>
<dbReference type="GO" id="GO:0042799">
    <property type="term" value="F:histone H4K20 methyltransferase activity"/>
    <property type="evidence" value="ECO:0007669"/>
    <property type="project" value="TreeGrafter"/>
</dbReference>
<feature type="domain" description="SET" evidence="4">
    <location>
        <begin position="22"/>
        <end position="395"/>
    </location>
</feature>
<reference evidence="5 6" key="1">
    <citation type="submission" date="2020-08" db="EMBL/GenBank/DDBJ databases">
        <authorList>
            <person name="Newling K."/>
            <person name="Davey J."/>
            <person name="Forrester S."/>
        </authorList>
    </citation>
    <scope>NUCLEOTIDE SEQUENCE [LARGE SCALE GENOMIC DNA]</scope>
    <source>
        <strain evidence="6">Crithidia deanei Carvalho (ATCC PRA-265)</strain>
    </source>
</reference>
<dbReference type="PANTHER" id="PTHR46402:SF2">
    <property type="entry name" value="HISTONE-LYSINE N-TRIMETHYLTRANSFERASE SMYD5"/>
    <property type="match status" value="1"/>
</dbReference>
<keyword evidence="3" id="KW-0949">S-adenosyl-L-methionine</keyword>
<gene>
    <name evidence="5" type="ORF">ADEAN_000075400</name>
</gene>
<dbReference type="Gene3D" id="2.170.270.10">
    <property type="entry name" value="SET domain"/>
    <property type="match status" value="1"/>
</dbReference>
<dbReference type="SMART" id="SM00317">
    <property type="entry name" value="SET"/>
    <property type="match status" value="1"/>
</dbReference>
<dbReference type="SUPFAM" id="SSF82199">
    <property type="entry name" value="SET domain"/>
    <property type="match status" value="1"/>
</dbReference>